<organism evidence="2 3">
    <name type="scientific">Metabacillus litoralis</name>
    <dbReference type="NCBI Taxonomy" id="152268"/>
    <lineage>
        <taxon>Bacteria</taxon>
        <taxon>Bacillati</taxon>
        <taxon>Bacillota</taxon>
        <taxon>Bacilli</taxon>
        <taxon>Bacillales</taxon>
        <taxon>Bacillaceae</taxon>
        <taxon>Metabacillus</taxon>
    </lineage>
</organism>
<evidence type="ECO:0000313" key="2">
    <source>
        <dbReference type="EMBL" id="OAS86573.1"/>
    </source>
</evidence>
<sequence>MNAINKMTDLLFEELELAVKTSINLILKIENSQWNYRPKENMRSLVELVHHLVSIPLSDLTCLMEEKSENEYRKIELNIEEIKDQEKLGTQMQHNFEKLKDYIHALSDEDLMNKITKPFYFEQGGHTQIKWLMEIVTHTYHHRAQLFNYLKQLDHDINMFDLY</sequence>
<dbReference type="SUPFAM" id="SSF109854">
    <property type="entry name" value="DinB/YfiT-like putative metalloenzymes"/>
    <property type="match status" value="1"/>
</dbReference>
<gene>
    <name evidence="2" type="ORF">A6K24_03430</name>
</gene>
<name>A0A179T237_9BACI</name>
<evidence type="ECO:0000259" key="1">
    <source>
        <dbReference type="Pfam" id="PF12867"/>
    </source>
</evidence>
<dbReference type="Gene3D" id="1.20.120.450">
    <property type="entry name" value="dinb family like domain"/>
    <property type="match status" value="1"/>
</dbReference>
<feature type="domain" description="DinB-like" evidence="1">
    <location>
        <begin position="25"/>
        <end position="146"/>
    </location>
</feature>
<evidence type="ECO:0000313" key="3">
    <source>
        <dbReference type="Proteomes" id="UP000078534"/>
    </source>
</evidence>
<dbReference type="STRING" id="152268.A6K24_03430"/>
<dbReference type="Proteomes" id="UP000078534">
    <property type="component" value="Unassembled WGS sequence"/>
</dbReference>
<dbReference type="RefSeq" id="WP_066330635.1">
    <property type="nucleotide sequence ID" value="NZ_LWSG01000012.1"/>
</dbReference>
<reference evidence="3" key="1">
    <citation type="submission" date="2016-04" db="EMBL/GenBank/DDBJ databases">
        <authorList>
            <person name="Lyu Z."/>
            <person name="Lyu W."/>
        </authorList>
    </citation>
    <scope>NUCLEOTIDE SEQUENCE [LARGE SCALE GENOMIC DNA]</scope>
    <source>
        <strain evidence="3">C44</strain>
    </source>
</reference>
<keyword evidence="3" id="KW-1185">Reference proteome</keyword>
<dbReference type="OrthoDB" id="2427314at2"/>
<dbReference type="InterPro" id="IPR024775">
    <property type="entry name" value="DinB-like"/>
</dbReference>
<accession>A0A179T237</accession>
<dbReference type="AlphaFoldDB" id="A0A179T237"/>
<dbReference type="EMBL" id="LWSG01000012">
    <property type="protein sequence ID" value="OAS86573.1"/>
    <property type="molecule type" value="Genomic_DNA"/>
</dbReference>
<protein>
    <submittedName>
        <fullName evidence="2">Damage-inducible protein DinB</fullName>
    </submittedName>
</protein>
<comment type="caution">
    <text evidence="2">The sequence shown here is derived from an EMBL/GenBank/DDBJ whole genome shotgun (WGS) entry which is preliminary data.</text>
</comment>
<proteinExistence type="predicted"/>
<dbReference type="InterPro" id="IPR034660">
    <property type="entry name" value="DinB/YfiT-like"/>
</dbReference>
<dbReference type="Pfam" id="PF12867">
    <property type="entry name" value="DinB_2"/>
    <property type="match status" value="1"/>
</dbReference>